<dbReference type="InterPro" id="IPR042109">
    <property type="entry name" value="Adenylosuccinate_synth_dom1"/>
</dbReference>
<keyword evidence="7" id="KW-1185">Reference proteome</keyword>
<dbReference type="KEGG" id="ccro:CMC5_024200"/>
<dbReference type="EMBL" id="CP012159">
    <property type="protein sequence ID" value="AKT38277.1"/>
    <property type="molecule type" value="Genomic_DNA"/>
</dbReference>
<dbReference type="SUPFAM" id="SSF52540">
    <property type="entry name" value="P-loop containing nucleoside triphosphate hydrolases"/>
    <property type="match status" value="1"/>
</dbReference>
<dbReference type="Gene3D" id="3.40.440.10">
    <property type="entry name" value="Adenylosuccinate Synthetase, subunit A, domain 1"/>
    <property type="match status" value="2"/>
</dbReference>
<accession>A0A0K1EC73</accession>
<reference evidence="6 7" key="1">
    <citation type="submission" date="2015-07" db="EMBL/GenBank/DDBJ databases">
        <title>Genome analysis of myxobacterium Chondromyces crocatus Cm c5 reveals a high potential for natural compound synthesis and the genetic basis for the loss of fruiting body formation.</title>
        <authorList>
            <person name="Zaburannyi N."/>
            <person name="Bunk B."/>
            <person name="Maier J."/>
            <person name="Overmann J."/>
            <person name="Mueller R."/>
        </authorList>
    </citation>
    <scope>NUCLEOTIDE SEQUENCE [LARGE SCALE GENOMIC DNA]</scope>
    <source>
        <strain evidence="6 7">Cm c5</strain>
    </source>
</reference>
<dbReference type="GO" id="GO:0000166">
    <property type="term" value="F:nucleotide binding"/>
    <property type="evidence" value="ECO:0007669"/>
    <property type="project" value="UniProtKB-KW"/>
</dbReference>
<organism evidence="6 7">
    <name type="scientific">Chondromyces crocatus</name>
    <dbReference type="NCBI Taxonomy" id="52"/>
    <lineage>
        <taxon>Bacteria</taxon>
        <taxon>Pseudomonadati</taxon>
        <taxon>Myxococcota</taxon>
        <taxon>Polyangia</taxon>
        <taxon>Polyangiales</taxon>
        <taxon>Polyangiaceae</taxon>
        <taxon>Chondromyces</taxon>
    </lineage>
</organism>
<keyword evidence="4" id="KW-0658">Purine biosynthesis</keyword>
<evidence type="ECO:0000313" key="7">
    <source>
        <dbReference type="Proteomes" id="UP000067626"/>
    </source>
</evidence>
<dbReference type="GO" id="GO:0004019">
    <property type="term" value="F:adenylosuccinate synthase activity"/>
    <property type="evidence" value="ECO:0007669"/>
    <property type="project" value="InterPro"/>
</dbReference>
<dbReference type="Proteomes" id="UP000067626">
    <property type="component" value="Chromosome"/>
</dbReference>
<dbReference type="GO" id="GO:0046872">
    <property type="term" value="F:metal ion binding"/>
    <property type="evidence" value="ECO:0007669"/>
    <property type="project" value="UniProtKB-KW"/>
</dbReference>
<evidence type="ECO:0000256" key="2">
    <source>
        <dbReference type="ARBA" id="ARBA00022723"/>
    </source>
</evidence>
<evidence type="ECO:0000313" key="6">
    <source>
        <dbReference type="EMBL" id="AKT38277.1"/>
    </source>
</evidence>
<dbReference type="STRING" id="52.CMC5_024200"/>
<evidence type="ECO:0000256" key="4">
    <source>
        <dbReference type="ARBA" id="ARBA00022755"/>
    </source>
</evidence>
<evidence type="ECO:0000256" key="3">
    <source>
        <dbReference type="ARBA" id="ARBA00022741"/>
    </source>
</evidence>
<protein>
    <recommendedName>
        <fullName evidence="8">AdSS</fullName>
    </recommendedName>
</protein>
<keyword evidence="3" id="KW-0547">Nucleotide-binding</keyword>
<dbReference type="GO" id="GO:0046040">
    <property type="term" value="P:IMP metabolic process"/>
    <property type="evidence" value="ECO:0007669"/>
    <property type="project" value="TreeGrafter"/>
</dbReference>
<name>A0A0K1EC73_CHOCO</name>
<evidence type="ECO:0000256" key="1">
    <source>
        <dbReference type="ARBA" id="ARBA00022598"/>
    </source>
</evidence>
<keyword evidence="2" id="KW-0479">Metal-binding</keyword>
<sequence length="373" mass="40820">MLDSKVNVLLDAQWGSSGKGKFCLWLAERHGVTFASASNAPNAGHTIALQGERWVFKCLPSASLAPSVSTVLLTGASVFDAEQLRTESGWTRAEVLIHERAVVLQPRHREREQGAMSLLAIASTQQGSAAAAIDKMLREPNVIAATHWHELGRAHVTPATECRTALLRALEEGGTALHEVSQGYALSIDHGSQFPHCTSRNCTSARALDDLGVSPRLLGDVYLNVRPYPIRVGNIVKGSEVIGFSGGFYPDARETTWETVGRLAGMPEDEISKLHEAELTTVTRRLRRVCTFSRMGFVDACRANGATKIILNFAQYLDWSVYQQRGEVSIADLPERLRDFVCLLERLSGSPVVAIGTGPDHDDVLIPWRRNLS</sequence>
<dbReference type="InterPro" id="IPR001114">
    <property type="entry name" value="Adenylosuccinate_synthetase"/>
</dbReference>
<dbReference type="RefSeq" id="WP_050430527.1">
    <property type="nucleotide sequence ID" value="NZ_CP012159.1"/>
</dbReference>
<dbReference type="OrthoDB" id="6057000at2"/>
<dbReference type="PANTHER" id="PTHR11846:SF0">
    <property type="entry name" value="ADENYLOSUCCINATE SYNTHETASE"/>
    <property type="match status" value="1"/>
</dbReference>
<dbReference type="SMART" id="SM00788">
    <property type="entry name" value="Adenylsucc_synt"/>
    <property type="match status" value="1"/>
</dbReference>
<keyword evidence="1" id="KW-0436">Ligase</keyword>
<dbReference type="GO" id="GO:0044208">
    <property type="term" value="P:'de novo' AMP biosynthetic process"/>
    <property type="evidence" value="ECO:0007669"/>
    <property type="project" value="TreeGrafter"/>
</dbReference>
<dbReference type="InterPro" id="IPR027417">
    <property type="entry name" value="P-loop_NTPase"/>
</dbReference>
<dbReference type="PANTHER" id="PTHR11846">
    <property type="entry name" value="ADENYLOSUCCINATE SYNTHETASE"/>
    <property type="match status" value="1"/>
</dbReference>
<dbReference type="GO" id="GO:0005737">
    <property type="term" value="C:cytoplasm"/>
    <property type="evidence" value="ECO:0007669"/>
    <property type="project" value="TreeGrafter"/>
</dbReference>
<keyword evidence="5" id="KW-0460">Magnesium</keyword>
<dbReference type="AlphaFoldDB" id="A0A0K1EC73"/>
<dbReference type="Pfam" id="PF00709">
    <property type="entry name" value="Adenylsucc_synt"/>
    <property type="match status" value="2"/>
</dbReference>
<gene>
    <name evidence="6" type="ORF">CMC5_024200</name>
</gene>
<evidence type="ECO:0008006" key="8">
    <source>
        <dbReference type="Google" id="ProtNLM"/>
    </source>
</evidence>
<evidence type="ECO:0000256" key="5">
    <source>
        <dbReference type="ARBA" id="ARBA00022842"/>
    </source>
</evidence>
<proteinExistence type="predicted"/>